<reference evidence="12 13" key="1">
    <citation type="submission" date="2017-11" db="EMBL/GenBank/DDBJ databases">
        <title>Draft genome sequence of Rhizobiales bacterium SY3-13.</title>
        <authorList>
            <person name="Sun C."/>
        </authorList>
    </citation>
    <scope>NUCLEOTIDE SEQUENCE [LARGE SCALE GENOMIC DNA]</scope>
    <source>
        <strain evidence="12 13">SY3-13</strain>
    </source>
</reference>
<dbReference type="CDD" id="cd00075">
    <property type="entry name" value="HATPase"/>
    <property type="match status" value="1"/>
</dbReference>
<dbReference type="Gene3D" id="1.10.287.130">
    <property type="match status" value="1"/>
</dbReference>
<dbReference type="InterPro" id="IPR036097">
    <property type="entry name" value="HisK_dim/P_sf"/>
</dbReference>
<dbReference type="Proteomes" id="UP000229498">
    <property type="component" value="Unassembled WGS sequence"/>
</dbReference>
<feature type="transmembrane region" description="Helical" evidence="10">
    <location>
        <begin position="169"/>
        <end position="189"/>
    </location>
</feature>
<feature type="transmembrane region" description="Helical" evidence="10">
    <location>
        <begin position="57"/>
        <end position="78"/>
    </location>
</feature>
<evidence type="ECO:0000256" key="9">
    <source>
        <dbReference type="ARBA" id="ARBA00022840"/>
    </source>
</evidence>
<keyword evidence="10" id="KW-1133">Transmembrane helix</keyword>
<evidence type="ECO:0000256" key="7">
    <source>
        <dbReference type="ARBA" id="ARBA00022741"/>
    </source>
</evidence>
<dbReference type="SUPFAM" id="SSF47384">
    <property type="entry name" value="Homodimeric domain of signal transducing histidine kinase"/>
    <property type="match status" value="1"/>
</dbReference>
<dbReference type="EC" id="2.7.13.3" evidence="3"/>
<sequence length="446" mass="48184">MNDRTFHSEDLFVVGTGPGSSGSGRVRLQTLILIRWMAVIGQSFSLLFVRYGIGFELPIVPCMVTVAASAGLNIILALQYPNTARLSDRGASLFLAYDLLQLGALLYMTGGLTNPFAILILVPVTISATILSFWSTIVLGGLALMFISLLAMWYLPLPWSPEPLVLPDLYIGGIWAGLALGIVFMSAYAGRISFETKRMSDALAATQSALSREQQLSAVGGLAAAAAHELGTPLGTIHLVAKELGRELPGDWEHREDLDLLVSQAERCRDILAELSRRPGEGDRAFRETTIVGLVEAAAEHYASLGVAISIEPQTGRPPNVYRSPEVLHGLANITENAVDFARTHVWIRIYWDEPEIVIVIEDDGPGIPPDVLRNLGEPYKTSRPHKGGMGLGVFIATTLLEHSGARVTYANRVENGIVTGARVAIRWGRGIIDPNLAGHLPVGQQ</sequence>
<dbReference type="EMBL" id="PHIG01000031">
    <property type="protein sequence ID" value="PJK29816.1"/>
    <property type="molecule type" value="Genomic_DNA"/>
</dbReference>
<dbReference type="Pfam" id="PF02518">
    <property type="entry name" value="HATPase_c"/>
    <property type="match status" value="1"/>
</dbReference>
<feature type="domain" description="Histidine kinase" evidence="11">
    <location>
        <begin position="225"/>
        <end position="428"/>
    </location>
</feature>
<evidence type="ECO:0000256" key="3">
    <source>
        <dbReference type="ARBA" id="ARBA00012438"/>
    </source>
</evidence>
<dbReference type="SUPFAM" id="SSF55874">
    <property type="entry name" value="ATPase domain of HSP90 chaperone/DNA topoisomerase II/histidine kinase"/>
    <property type="match status" value="1"/>
</dbReference>
<evidence type="ECO:0000256" key="1">
    <source>
        <dbReference type="ARBA" id="ARBA00000085"/>
    </source>
</evidence>
<keyword evidence="7" id="KW-0547">Nucleotide-binding</keyword>
<name>A0A2M9G2A5_9PROT</name>
<keyword evidence="5" id="KW-0597">Phosphoprotein</keyword>
<proteinExistence type="predicted"/>
<dbReference type="InterPro" id="IPR047770">
    <property type="entry name" value="RegB"/>
</dbReference>
<dbReference type="GO" id="GO:0005524">
    <property type="term" value="F:ATP binding"/>
    <property type="evidence" value="ECO:0007669"/>
    <property type="project" value="UniProtKB-KW"/>
</dbReference>
<comment type="catalytic activity">
    <reaction evidence="1">
        <text>ATP + protein L-histidine = ADP + protein N-phospho-L-histidine.</text>
        <dbReference type="EC" id="2.7.13.3"/>
    </reaction>
</comment>
<dbReference type="SMART" id="SM00388">
    <property type="entry name" value="HisKA"/>
    <property type="match status" value="1"/>
</dbReference>
<dbReference type="PANTHER" id="PTHR44936">
    <property type="entry name" value="SENSOR PROTEIN CREC"/>
    <property type="match status" value="1"/>
</dbReference>
<protein>
    <recommendedName>
        <fullName evidence="3">histidine kinase</fullName>
        <ecNumber evidence="3">2.7.13.3</ecNumber>
    </recommendedName>
</protein>
<dbReference type="InterPro" id="IPR003594">
    <property type="entry name" value="HATPase_dom"/>
</dbReference>
<keyword evidence="9" id="KW-0067">ATP-binding</keyword>
<dbReference type="NCBIfam" id="NF033792">
    <property type="entry name" value="ActS_PrrB_HisK"/>
    <property type="match status" value="1"/>
</dbReference>
<dbReference type="PANTHER" id="PTHR44936:SF10">
    <property type="entry name" value="SENSOR PROTEIN RSTB"/>
    <property type="match status" value="1"/>
</dbReference>
<dbReference type="CDD" id="cd00082">
    <property type="entry name" value="HisKA"/>
    <property type="match status" value="1"/>
</dbReference>
<organism evidence="12 13">
    <name type="scientific">Minwuia thermotolerans</name>
    <dbReference type="NCBI Taxonomy" id="2056226"/>
    <lineage>
        <taxon>Bacteria</taxon>
        <taxon>Pseudomonadati</taxon>
        <taxon>Pseudomonadota</taxon>
        <taxon>Alphaproteobacteria</taxon>
        <taxon>Minwuiales</taxon>
        <taxon>Minwuiaceae</taxon>
        <taxon>Minwuia</taxon>
    </lineage>
</organism>
<dbReference type="Gene3D" id="3.30.565.10">
    <property type="entry name" value="Histidine kinase-like ATPase, C-terminal domain"/>
    <property type="match status" value="1"/>
</dbReference>
<gene>
    <name evidence="12" type="ORF">CVT23_08530</name>
</gene>
<evidence type="ECO:0000256" key="6">
    <source>
        <dbReference type="ARBA" id="ARBA00022679"/>
    </source>
</evidence>
<dbReference type="AlphaFoldDB" id="A0A2M9G2A5"/>
<keyword evidence="6" id="KW-0808">Transferase</keyword>
<dbReference type="InterPro" id="IPR005467">
    <property type="entry name" value="His_kinase_dom"/>
</dbReference>
<comment type="caution">
    <text evidence="12">The sequence shown here is derived from an EMBL/GenBank/DDBJ whole genome shotgun (WGS) entry which is preliminary data.</text>
</comment>
<accession>A0A2M9G2A5</accession>
<feature type="transmembrane region" description="Helical" evidence="10">
    <location>
        <begin position="32"/>
        <end position="51"/>
    </location>
</feature>
<dbReference type="Pfam" id="PF00512">
    <property type="entry name" value="HisKA"/>
    <property type="match status" value="1"/>
</dbReference>
<dbReference type="InterPro" id="IPR050980">
    <property type="entry name" value="2C_sensor_his_kinase"/>
</dbReference>
<dbReference type="InterPro" id="IPR036890">
    <property type="entry name" value="HATPase_C_sf"/>
</dbReference>
<keyword evidence="10" id="KW-0472">Membrane</keyword>
<dbReference type="PROSITE" id="PS50109">
    <property type="entry name" value="HIS_KIN"/>
    <property type="match status" value="1"/>
</dbReference>
<dbReference type="InterPro" id="IPR004358">
    <property type="entry name" value="Sig_transdc_His_kin-like_C"/>
</dbReference>
<evidence type="ECO:0000256" key="4">
    <source>
        <dbReference type="ARBA" id="ARBA00022475"/>
    </source>
</evidence>
<dbReference type="GO" id="GO:0000155">
    <property type="term" value="F:phosphorelay sensor kinase activity"/>
    <property type="evidence" value="ECO:0007669"/>
    <property type="project" value="InterPro"/>
</dbReference>
<evidence type="ECO:0000256" key="10">
    <source>
        <dbReference type="SAM" id="Phobius"/>
    </source>
</evidence>
<evidence type="ECO:0000256" key="8">
    <source>
        <dbReference type="ARBA" id="ARBA00022777"/>
    </source>
</evidence>
<keyword evidence="10" id="KW-0812">Transmembrane</keyword>
<dbReference type="InterPro" id="IPR003661">
    <property type="entry name" value="HisK_dim/P_dom"/>
</dbReference>
<dbReference type="RefSeq" id="WP_109793093.1">
    <property type="nucleotide sequence ID" value="NZ_PHIG01000031.1"/>
</dbReference>
<evidence type="ECO:0000256" key="5">
    <source>
        <dbReference type="ARBA" id="ARBA00022553"/>
    </source>
</evidence>
<dbReference type="SMART" id="SM00387">
    <property type="entry name" value="HATPase_c"/>
    <property type="match status" value="1"/>
</dbReference>
<evidence type="ECO:0000313" key="13">
    <source>
        <dbReference type="Proteomes" id="UP000229498"/>
    </source>
</evidence>
<dbReference type="GO" id="GO:0005886">
    <property type="term" value="C:plasma membrane"/>
    <property type="evidence" value="ECO:0007669"/>
    <property type="project" value="UniProtKB-SubCell"/>
</dbReference>
<keyword evidence="8 12" id="KW-0418">Kinase</keyword>
<keyword evidence="4" id="KW-1003">Cell membrane</keyword>
<feature type="transmembrane region" description="Helical" evidence="10">
    <location>
        <begin position="139"/>
        <end position="157"/>
    </location>
</feature>
<evidence type="ECO:0000313" key="12">
    <source>
        <dbReference type="EMBL" id="PJK29816.1"/>
    </source>
</evidence>
<comment type="subcellular location">
    <subcellularLocation>
        <location evidence="2">Cell membrane</location>
        <topology evidence="2">Multi-pass membrane protein</topology>
    </subcellularLocation>
</comment>
<evidence type="ECO:0000259" key="11">
    <source>
        <dbReference type="PROSITE" id="PS50109"/>
    </source>
</evidence>
<evidence type="ECO:0000256" key="2">
    <source>
        <dbReference type="ARBA" id="ARBA00004651"/>
    </source>
</evidence>
<dbReference type="PRINTS" id="PR00344">
    <property type="entry name" value="BCTRLSENSOR"/>
</dbReference>
<keyword evidence="13" id="KW-1185">Reference proteome</keyword>
<dbReference type="OrthoDB" id="9785252at2"/>